<dbReference type="Proteomes" id="UP000593572">
    <property type="component" value="Unassembled WGS sequence"/>
</dbReference>
<gene>
    <name evidence="1" type="ORF">Golob_002284</name>
</gene>
<keyword evidence="2" id="KW-1185">Reference proteome</keyword>
<organism evidence="1 2">
    <name type="scientific">Gossypium lobatum</name>
    <dbReference type="NCBI Taxonomy" id="34289"/>
    <lineage>
        <taxon>Eukaryota</taxon>
        <taxon>Viridiplantae</taxon>
        <taxon>Streptophyta</taxon>
        <taxon>Embryophyta</taxon>
        <taxon>Tracheophyta</taxon>
        <taxon>Spermatophyta</taxon>
        <taxon>Magnoliopsida</taxon>
        <taxon>eudicotyledons</taxon>
        <taxon>Gunneridae</taxon>
        <taxon>Pentapetalae</taxon>
        <taxon>rosids</taxon>
        <taxon>malvids</taxon>
        <taxon>Malvales</taxon>
        <taxon>Malvaceae</taxon>
        <taxon>Malvoideae</taxon>
        <taxon>Gossypium</taxon>
    </lineage>
</organism>
<name>A0A7J8N4U1_9ROSI</name>
<dbReference type="AlphaFoldDB" id="A0A7J8N4U1"/>
<sequence>RTRNSPTSPHLAHNWVRLNTDRSVKIEDDFVTAGGLAELWDILDRLNLSLDRGFENILIQMDSRKAMQAVQD</sequence>
<feature type="non-terminal residue" evidence="1">
    <location>
        <position position="72"/>
    </location>
</feature>
<proteinExistence type="predicted"/>
<evidence type="ECO:0008006" key="3">
    <source>
        <dbReference type="Google" id="ProtNLM"/>
    </source>
</evidence>
<accession>A0A7J8N4U1</accession>
<protein>
    <recommendedName>
        <fullName evidence="3">RNase H type-1 domain-containing protein</fullName>
    </recommendedName>
</protein>
<comment type="caution">
    <text evidence="1">The sequence shown here is derived from an EMBL/GenBank/DDBJ whole genome shotgun (WGS) entry which is preliminary data.</text>
</comment>
<evidence type="ECO:0000313" key="1">
    <source>
        <dbReference type="EMBL" id="MBA0571915.1"/>
    </source>
</evidence>
<dbReference type="EMBL" id="JABEZX010000012">
    <property type="protein sequence ID" value="MBA0571915.1"/>
    <property type="molecule type" value="Genomic_DNA"/>
</dbReference>
<reference evidence="1 2" key="1">
    <citation type="journal article" date="2019" name="Genome Biol. Evol.">
        <title>Insights into the evolution of the New World diploid cottons (Gossypium, subgenus Houzingenia) based on genome sequencing.</title>
        <authorList>
            <person name="Grover C.E."/>
            <person name="Arick M.A. 2nd"/>
            <person name="Thrash A."/>
            <person name="Conover J.L."/>
            <person name="Sanders W.S."/>
            <person name="Peterson D.G."/>
            <person name="Frelichowski J.E."/>
            <person name="Scheffler J.A."/>
            <person name="Scheffler B.E."/>
            <person name="Wendel J.F."/>
        </authorList>
    </citation>
    <scope>NUCLEOTIDE SEQUENCE [LARGE SCALE GENOMIC DNA]</scope>
    <source>
        <strain evidence="1">157</strain>
        <tissue evidence="1">Leaf</tissue>
    </source>
</reference>
<evidence type="ECO:0000313" key="2">
    <source>
        <dbReference type="Proteomes" id="UP000593572"/>
    </source>
</evidence>